<dbReference type="PhylomeDB" id="B3RQ95"/>
<dbReference type="GO" id="GO:0000445">
    <property type="term" value="C:THO complex part of transcription export complex"/>
    <property type="evidence" value="ECO:0000318"/>
    <property type="project" value="GO_Central"/>
</dbReference>
<sequence>MARETFLAEQCLSFNNQIQDLIPCTFIHRFHQSLKKVTRRWRTHYRRSYGRIRSIQDVIKLAKWERRHLSTNNAICNRLVLGNPACPSPTDLQMFCDFCSKIEELRQRFTHSIYQPLLDFFYDAQVGGRKLIKIANILEKIVRDWDRLLNTDQIQPKYFSSCSATWKGLPKRDEALEYYDILRLLPDLIEKAFEALRLARQWRQLLKSSQYHNPVGQNRTTRRTDCHDYSDSSEGTCVNSPSSNGSPVDVSHHDKENHQHRLPSQQPPLQQSYVNAESRNSSDDSGRPKSRLKLRPRSKVTSINQDDQHRKQLKKIEKELKASKKKCNHLEKQLKAAMEACENLQSERDRAETECQQLRQQLQQSKQQLQDTTARLERTDCRNRFLEDEINRAMQRMHSSDEQLMRATNHVKWLRKELERTRQRSGQLEKDLEYLHERMQGLKLELDSARNKQHSLHGNLQLLQRLEDFHELTGAMEPRQLSSLRTTLSDKLEVVQNRSRSIEDDLDNCLTRCNTLQSQLDVARARERVVQRIRHQSKDQNDQNPPSSNSPLPQLEQLQQKQGISDRCLTEFQLNEIARIIRDYWKDLGRSLGLSESDLVSIENDHQGSTHEQKYAVLLTWRDKLGPQATVRQLIAAMLRINQQFDANIILMTCSASS</sequence>
<dbReference type="Gene3D" id="1.10.533.10">
    <property type="entry name" value="Death Domain, Fas"/>
    <property type="match status" value="1"/>
</dbReference>
<dbReference type="OrthoDB" id="6022105at2759"/>
<feature type="compositionally biased region" description="Basic residues" evidence="1">
    <location>
        <begin position="288"/>
        <end position="298"/>
    </location>
</feature>
<feature type="compositionally biased region" description="Basic and acidic residues" evidence="1">
    <location>
        <begin position="530"/>
        <end position="541"/>
    </location>
</feature>
<dbReference type="Proteomes" id="UP000009022">
    <property type="component" value="Unassembled WGS sequence"/>
</dbReference>
<feature type="compositionally biased region" description="Basic and acidic residues" evidence="1">
    <location>
        <begin position="250"/>
        <end position="259"/>
    </location>
</feature>
<feature type="domain" description="Death" evidence="2">
    <location>
        <begin position="570"/>
        <end position="642"/>
    </location>
</feature>
<dbReference type="Pfam" id="PF00531">
    <property type="entry name" value="Death"/>
    <property type="match status" value="1"/>
</dbReference>
<dbReference type="CDD" id="cd01670">
    <property type="entry name" value="Death"/>
    <property type="match status" value="1"/>
</dbReference>
<organism evidence="3 4">
    <name type="scientific">Trichoplax adhaerens</name>
    <name type="common">Trichoplax reptans</name>
    <dbReference type="NCBI Taxonomy" id="10228"/>
    <lineage>
        <taxon>Eukaryota</taxon>
        <taxon>Metazoa</taxon>
        <taxon>Placozoa</taxon>
        <taxon>Uniplacotomia</taxon>
        <taxon>Trichoplacea</taxon>
        <taxon>Trichoplacidae</taxon>
        <taxon>Trichoplax</taxon>
    </lineage>
</organism>
<dbReference type="PANTHER" id="PTHR13265:SF0">
    <property type="entry name" value="HPR1"/>
    <property type="match status" value="1"/>
</dbReference>
<dbReference type="EMBL" id="DS985242">
    <property type="protein sequence ID" value="EDV27787.1"/>
    <property type="molecule type" value="Genomic_DNA"/>
</dbReference>
<dbReference type="PROSITE" id="PS50017">
    <property type="entry name" value="DEATH_DOMAIN"/>
    <property type="match status" value="1"/>
</dbReference>
<evidence type="ECO:0000259" key="2">
    <source>
        <dbReference type="PROSITE" id="PS50017"/>
    </source>
</evidence>
<dbReference type="SUPFAM" id="SSF57997">
    <property type="entry name" value="Tropomyosin"/>
    <property type="match status" value="1"/>
</dbReference>
<dbReference type="FunFam" id="1.10.533.10:FF:000088">
    <property type="entry name" value="P53-induced death domain protein 1"/>
    <property type="match status" value="1"/>
</dbReference>
<dbReference type="InParanoid" id="B3RQ95"/>
<feature type="compositionally biased region" description="Low complexity" evidence="1">
    <location>
        <begin position="262"/>
        <end position="272"/>
    </location>
</feature>
<dbReference type="GeneID" id="6751359"/>
<dbReference type="InterPro" id="IPR000488">
    <property type="entry name" value="Death_dom"/>
</dbReference>
<dbReference type="SUPFAM" id="SSF47986">
    <property type="entry name" value="DEATH domain"/>
    <property type="match status" value="1"/>
</dbReference>
<reference evidence="3 4" key="1">
    <citation type="journal article" date="2008" name="Nature">
        <title>The Trichoplax genome and the nature of placozoans.</title>
        <authorList>
            <person name="Srivastava M."/>
            <person name="Begovic E."/>
            <person name="Chapman J."/>
            <person name="Putnam N.H."/>
            <person name="Hellsten U."/>
            <person name="Kawashima T."/>
            <person name="Kuo A."/>
            <person name="Mitros T."/>
            <person name="Salamov A."/>
            <person name="Carpenter M.L."/>
            <person name="Signorovitch A.Y."/>
            <person name="Moreno M.A."/>
            <person name="Kamm K."/>
            <person name="Grimwood J."/>
            <person name="Schmutz J."/>
            <person name="Shapiro H."/>
            <person name="Grigoriev I.V."/>
            <person name="Buss L.W."/>
            <person name="Schierwater B."/>
            <person name="Dellaporta S.L."/>
            <person name="Rokhsar D.S."/>
        </authorList>
    </citation>
    <scope>NUCLEOTIDE SEQUENCE [LARGE SCALE GENOMIC DNA]</scope>
    <source>
        <strain evidence="3 4">Grell-BS-1999</strain>
    </source>
</reference>
<dbReference type="STRING" id="10228.B3RQ95"/>
<feature type="region of interest" description="Disordered" evidence="1">
    <location>
        <begin position="530"/>
        <end position="557"/>
    </location>
</feature>
<keyword evidence="4" id="KW-1185">Reference proteome</keyword>
<feature type="compositionally biased region" description="Low complexity" evidence="1">
    <location>
        <begin position="542"/>
        <end position="557"/>
    </location>
</feature>
<feature type="compositionally biased region" description="Polar residues" evidence="1">
    <location>
        <begin position="232"/>
        <end position="246"/>
    </location>
</feature>
<evidence type="ECO:0000256" key="1">
    <source>
        <dbReference type="SAM" id="MobiDB-lite"/>
    </source>
</evidence>
<dbReference type="InterPro" id="IPR011029">
    <property type="entry name" value="DEATH-like_dom_sf"/>
</dbReference>
<dbReference type="GO" id="GO:0007165">
    <property type="term" value="P:signal transduction"/>
    <property type="evidence" value="ECO:0007669"/>
    <property type="project" value="InterPro"/>
</dbReference>
<dbReference type="KEGG" id="tad:TRIADDRAFT_53823"/>
<proteinExistence type="predicted"/>
<gene>
    <name evidence="3" type="ORF">TRIADDRAFT_53823</name>
</gene>
<dbReference type="AlphaFoldDB" id="B3RQ95"/>
<dbReference type="GO" id="GO:0006406">
    <property type="term" value="P:mRNA export from nucleus"/>
    <property type="evidence" value="ECO:0000318"/>
    <property type="project" value="GO_Central"/>
</dbReference>
<dbReference type="RefSeq" id="XP_002109621.1">
    <property type="nucleotide sequence ID" value="XM_002109585.1"/>
</dbReference>
<evidence type="ECO:0000313" key="4">
    <source>
        <dbReference type="Proteomes" id="UP000009022"/>
    </source>
</evidence>
<dbReference type="CTD" id="6751359"/>
<dbReference type="HOGENOM" id="CLU_416995_0_0_1"/>
<dbReference type="Gene3D" id="1.10.287.1490">
    <property type="match status" value="1"/>
</dbReference>
<name>B3RQ95_TRIAD</name>
<dbReference type="OMA" id="WISWNHR"/>
<dbReference type="SMART" id="SM00005">
    <property type="entry name" value="DEATH"/>
    <property type="match status" value="1"/>
</dbReference>
<accession>B3RQ95</accession>
<evidence type="ECO:0000313" key="3">
    <source>
        <dbReference type="EMBL" id="EDV27787.1"/>
    </source>
</evidence>
<dbReference type="eggNOG" id="ENOG502S4RA">
    <property type="taxonomic scope" value="Eukaryota"/>
</dbReference>
<dbReference type="InterPro" id="IPR021861">
    <property type="entry name" value="THO_THOC1"/>
</dbReference>
<protein>
    <recommendedName>
        <fullName evidence="2">Death domain-containing protein</fullName>
    </recommendedName>
</protein>
<feature type="region of interest" description="Disordered" evidence="1">
    <location>
        <begin position="213"/>
        <end position="311"/>
    </location>
</feature>
<dbReference type="PANTHER" id="PTHR13265">
    <property type="entry name" value="THO COMPLEX SUBUNIT 1"/>
    <property type="match status" value="1"/>
</dbReference>